<dbReference type="Pfam" id="PF06337">
    <property type="entry name" value="DUSP"/>
    <property type="match status" value="1"/>
</dbReference>
<dbReference type="InterPro" id="IPR050185">
    <property type="entry name" value="Ub_carboxyl-term_hydrolase"/>
</dbReference>
<dbReference type="GO" id="GO:0016579">
    <property type="term" value="P:protein deubiquitination"/>
    <property type="evidence" value="ECO:0007669"/>
    <property type="project" value="InterPro"/>
</dbReference>
<dbReference type="PROSITE" id="PS00973">
    <property type="entry name" value="USP_2"/>
    <property type="match status" value="1"/>
</dbReference>
<dbReference type="GO" id="GO:0004843">
    <property type="term" value="F:cysteine-type deubiquitinase activity"/>
    <property type="evidence" value="ECO:0007669"/>
    <property type="project" value="InterPro"/>
</dbReference>
<evidence type="ECO:0008006" key="6">
    <source>
        <dbReference type="Google" id="ProtNLM"/>
    </source>
</evidence>
<dbReference type="PROSITE" id="PS50235">
    <property type="entry name" value="USP_3"/>
    <property type="match status" value="1"/>
</dbReference>
<name>A0A8J2SJY2_9STRA</name>
<feature type="domain" description="USP" evidence="2">
    <location>
        <begin position="491"/>
        <end position="1138"/>
    </location>
</feature>
<reference evidence="4" key="1">
    <citation type="submission" date="2021-11" db="EMBL/GenBank/DDBJ databases">
        <authorList>
            <consortium name="Genoscope - CEA"/>
            <person name="William W."/>
        </authorList>
    </citation>
    <scope>NUCLEOTIDE SEQUENCE</scope>
</reference>
<evidence type="ECO:0000313" key="5">
    <source>
        <dbReference type="Proteomes" id="UP000789595"/>
    </source>
</evidence>
<evidence type="ECO:0000256" key="1">
    <source>
        <dbReference type="SAM" id="MobiDB-lite"/>
    </source>
</evidence>
<dbReference type="Proteomes" id="UP000789595">
    <property type="component" value="Unassembled WGS sequence"/>
</dbReference>
<evidence type="ECO:0000259" key="3">
    <source>
        <dbReference type="PROSITE" id="PS51283"/>
    </source>
</evidence>
<evidence type="ECO:0000259" key="2">
    <source>
        <dbReference type="PROSITE" id="PS50235"/>
    </source>
</evidence>
<dbReference type="SUPFAM" id="SSF54160">
    <property type="entry name" value="Chromo domain-like"/>
    <property type="match status" value="1"/>
</dbReference>
<proteinExistence type="predicted"/>
<dbReference type="SUPFAM" id="SSF54001">
    <property type="entry name" value="Cysteine proteinases"/>
    <property type="match status" value="1"/>
</dbReference>
<dbReference type="AlphaFoldDB" id="A0A8J2SJY2"/>
<dbReference type="PROSITE" id="PS51283">
    <property type="entry name" value="DUSP"/>
    <property type="match status" value="1"/>
</dbReference>
<dbReference type="InterPro" id="IPR001394">
    <property type="entry name" value="Peptidase_C19_UCH"/>
</dbReference>
<evidence type="ECO:0000313" key="4">
    <source>
        <dbReference type="EMBL" id="CAH0372231.1"/>
    </source>
</evidence>
<accession>A0A8J2SJY2</accession>
<dbReference type="PANTHER" id="PTHR21646:SF46">
    <property type="entry name" value="UBIQUITIN CARBOXYL-TERMINAL HYDROLASE"/>
    <property type="match status" value="1"/>
</dbReference>
<dbReference type="InterPro" id="IPR028889">
    <property type="entry name" value="USP"/>
</dbReference>
<feature type="region of interest" description="Disordered" evidence="1">
    <location>
        <begin position="1"/>
        <end position="25"/>
    </location>
</feature>
<protein>
    <recommendedName>
        <fullName evidence="6">Ubiquitinyl hydrolase 1</fullName>
    </recommendedName>
</protein>
<sequence>MGLTCAKADVKTQAPLEETEDAQDRSDELLERWRSGELAHLQRVYRRHARPPQTLDRDGLVAALELEDHAHTDTLYELFGTGSCRDFCRTLSWWCRGDASERRSFLFCWFAISSTADKDALVGGDASSAELPKNMLGALCALLETPPPYHLCAKGTVSWRKFDGWARTLSDEQVWAALPLSIVSQPETERALVLEHWHEGSPGDVYHVIPRRWWDSWCAYVGWSNLTPPAPGARLTVKPAGASSGVRPRDVDASSLESDRDGALRAKIDIACVPVDVWRLFEQWYGGGPLFPRRLQEDGALDLYPVSVFIDECDANGRPRNAFTARRADRKETVQTFARRLSDGNSRLYATSPTGWRRLTPSSRCDEVLEAGSTYLLETKIEGVWPRASSRYVVGDRVSARDHTERWRSGKVIAVSETRGVKVRFDSFSSKWDEWLTSDRLRREDVDIDDVSLSEDEEERPSLLKGAVSSLRRVLGSNEEEEEETRRLPATGLANLGNTCFLNAAVQCLSHAPILRAYCLSEMYAQDINRTSRLGSQGRVVEAFADLLRQLHASQICVRPEGFKKVLGKCKPQFAGSEQQDSQEFLTELLDVLHEDVNLIQEKPYVPEPEDADEARDGLVVAARDALRRSRLRDKSLISDLFQGQLVAKKTCKVCARSSVKFEPFTSLSLPVPAPASRSFVVAVLRLAKHANGHPSLTVRVEAPRLGDVRDLKSAIAAEVKLTPDSLTLCDVARHRIYRVLDEDTLPLGALGDFPQVTDASKRLLIAYERPQLELAKTPSIDFPSSFEELAVGQRLDALDHKRQWYVGTVVDDTEPCRDKNFGKPGYIRIRFDRFSAKWDECFCRDDWPAKLQPPYSKSKGNRLAAFEIGVVHRRRAASPKKGLFGTPFLARVASDRSCRALKRAVLRQASLYGYEGSVSVISRDSLSDVDIDLDASDSCRCLADRFYIALNWDSSSTYREPLSLQKLPPVPTSPRHYDLASCLQSFSREETLSQNDSWRCPRCKKSVEATSSIGLWRTPDVLVIHLKRFLCTARWREKLRTDVSFPRRGLDLSKFLPADAYAVYDLFGVINHLGSLSGGHYTAHVKVSPCSSFGEEEASIAFEESERWFHVDDDLVEAAKPEDVVTDGAYVLFYRRRRLSGRLVVGHTAVGPVAAGV</sequence>
<dbReference type="SMART" id="SM00695">
    <property type="entry name" value="DUSP"/>
    <property type="match status" value="1"/>
</dbReference>
<organism evidence="4 5">
    <name type="scientific">Pelagomonas calceolata</name>
    <dbReference type="NCBI Taxonomy" id="35677"/>
    <lineage>
        <taxon>Eukaryota</taxon>
        <taxon>Sar</taxon>
        <taxon>Stramenopiles</taxon>
        <taxon>Ochrophyta</taxon>
        <taxon>Pelagophyceae</taxon>
        <taxon>Pelagomonadales</taxon>
        <taxon>Pelagomonadaceae</taxon>
        <taxon>Pelagomonas</taxon>
    </lineage>
</organism>
<dbReference type="InterPro" id="IPR035927">
    <property type="entry name" value="DUSP-like_sf"/>
</dbReference>
<dbReference type="InterPro" id="IPR016197">
    <property type="entry name" value="Chromo-like_dom_sf"/>
</dbReference>
<dbReference type="InterPro" id="IPR038765">
    <property type="entry name" value="Papain-like_cys_pep_sf"/>
</dbReference>
<feature type="domain" description="DUSP" evidence="3">
    <location>
        <begin position="180"/>
        <end position="296"/>
    </location>
</feature>
<dbReference type="CDD" id="cd02674">
    <property type="entry name" value="Peptidase_C19R"/>
    <property type="match status" value="1"/>
</dbReference>
<dbReference type="EMBL" id="CAKKNE010000003">
    <property type="protein sequence ID" value="CAH0372231.1"/>
    <property type="molecule type" value="Genomic_DNA"/>
</dbReference>
<dbReference type="InterPro" id="IPR006615">
    <property type="entry name" value="Pept_C19_DUSP"/>
</dbReference>
<dbReference type="OrthoDB" id="292964at2759"/>
<dbReference type="PROSITE" id="PS00972">
    <property type="entry name" value="USP_1"/>
    <property type="match status" value="1"/>
</dbReference>
<dbReference type="Pfam" id="PF00443">
    <property type="entry name" value="UCH"/>
    <property type="match status" value="1"/>
</dbReference>
<dbReference type="SUPFAM" id="SSF143791">
    <property type="entry name" value="DUSP-like"/>
    <property type="match status" value="1"/>
</dbReference>
<dbReference type="PANTHER" id="PTHR21646">
    <property type="entry name" value="UBIQUITIN CARBOXYL-TERMINAL HYDROLASE"/>
    <property type="match status" value="1"/>
</dbReference>
<gene>
    <name evidence="4" type="ORF">PECAL_3P22140</name>
</gene>
<dbReference type="Gene3D" id="2.30.30.140">
    <property type="match status" value="2"/>
</dbReference>
<keyword evidence="5" id="KW-1185">Reference proteome</keyword>
<dbReference type="InterPro" id="IPR018200">
    <property type="entry name" value="USP_CS"/>
</dbReference>
<dbReference type="Gene3D" id="3.30.2230.10">
    <property type="entry name" value="DUSP-like"/>
    <property type="match status" value="1"/>
</dbReference>
<comment type="caution">
    <text evidence="4">The sequence shown here is derived from an EMBL/GenBank/DDBJ whole genome shotgun (WGS) entry which is preliminary data.</text>
</comment>
<dbReference type="Gene3D" id="3.90.70.10">
    <property type="entry name" value="Cysteine proteinases"/>
    <property type="match status" value="2"/>
</dbReference>
<dbReference type="CDD" id="cd20104">
    <property type="entry name" value="MBT_PHF20L1-like"/>
    <property type="match status" value="1"/>
</dbReference>